<dbReference type="AlphaFoldDB" id="A0AAV9V106"/>
<keyword evidence="1" id="KW-0732">Signal</keyword>
<dbReference type="Proteomes" id="UP001375240">
    <property type="component" value="Unassembled WGS sequence"/>
</dbReference>
<dbReference type="PROSITE" id="PS00562">
    <property type="entry name" value="CBM1_1"/>
    <property type="match status" value="1"/>
</dbReference>
<dbReference type="InterPro" id="IPR035971">
    <property type="entry name" value="CBD_sf"/>
</dbReference>
<dbReference type="PROSITE" id="PS51164">
    <property type="entry name" value="CBM1_2"/>
    <property type="match status" value="1"/>
</dbReference>
<feature type="compositionally biased region" description="Low complexity" evidence="2">
    <location>
        <begin position="97"/>
        <end position="154"/>
    </location>
</feature>
<dbReference type="InterPro" id="IPR000254">
    <property type="entry name" value="CBD"/>
</dbReference>
<feature type="region of interest" description="Disordered" evidence="2">
    <location>
        <begin position="97"/>
        <end position="158"/>
    </location>
</feature>
<dbReference type="GO" id="GO:0030248">
    <property type="term" value="F:cellulose binding"/>
    <property type="evidence" value="ECO:0007669"/>
    <property type="project" value="InterPro"/>
</dbReference>
<protein>
    <recommendedName>
        <fullName evidence="3">CBM1 domain-containing protein</fullName>
    </recommendedName>
</protein>
<evidence type="ECO:0000259" key="3">
    <source>
        <dbReference type="PROSITE" id="PS51164"/>
    </source>
</evidence>
<evidence type="ECO:0000313" key="5">
    <source>
        <dbReference type="Proteomes" id="UP001375240"/>
    </source>
</evidence>
<organism evidence="4 5">
    <name type="scientific">Orbilia brochopaga</name>
    <dbReference type="NCBI Taxonomy" id="3140254"/>
    <lineage>
        <taxon>Eukaryota</taxon>
        <taxon>Fungi</taxon>
        <taxon>Dikarya</taxon>
        <taxon>Ascomycota</taxon>
        <taxon>Pezizomycotina</taxon>
        <taxon>Orbiliomycetes</taxon>
        <taxon>Orbiliales</taxon>
        <taxon>Orbiliaceae</taxon>
        <taxon>Orbilia</taxon>
    </lineage>
</organism>
<sequence length="313" mass="34062">MRWRRMGDERRWRECVHRKLEVYTQHGPNRIALTSTLHKMRRTIAALCFISLPAAYGQVNTWGQCGGIGYSGSSSCVGGTYCSTMNPYYAQCLPGTGPTTTTRTTTPVQTTTTRSTTTSSRTSSTTIITTTVRSTTRSTTASTSRTTTTASPTIGGPGPGSTLISPYIWIRAVEAPYFHKYLQSQTLRSTGNAVMGDYTTAGQFNIISGQLVQLIDSAGTLLYGHVEQKSNDPNQTKLLLTWETGPNSYGTFAWSGDALIWSHPSVSRQNNAAWLICEQAHPYINLGAYAYMTPAGCSDATIHFYNGATAVSR</sequence>
<proteinExistence type="predicted"/>
<dbReference type="EMBL" id="JAVHNQ010000003">
    <property type="protein sequence ID" value="KAK6353294.1"/>
    <property type="molecule type" value="Genomic_DNA"/>
</dbReference>
<evidence type="ECO:0000313" key="4">
    <source>
        <dbReference type="EMBL" id="KAK6353294.1"/>
    </source>
</evidence>
<evidence type="ECO:0000256" key="1">
    <source>
        <dbReference type="ARBA" id="ARBA00022729"/>
    </source>
</evidence>
<dbReference type="SMART" id="SM00236">
    <property type="entry name" value="fCBD"/>
    <property type="match status" value="1"/>
</dbReference>
<reference evidence="4 5" key="1">
    <citation type="submission" date="2019-10" db="EMBL/GenBank/DDBJ databases">
        <authorList>
            <person name="Palmer J.M."/>
        </authorList>
    </citation>
    <scope>NUCLEOTIDE SEQUENCE [LARGE SCALE GENOMIC DNA]</scope>
    <source>
        <strain evidence="4 5">TWF696</strain>
    </source>
</reference>
<evidence type="ECO:0000256" key="2">
    <source>
        <dbReference type="SAM" id="MobiDB-lite"/>
    </source>
</evidence>
<feature type="domain" description="CBM1" evidence="3">
    <location>
        <begin position="57"/>
        <end position="93"/>
    </location>
</feature>
<accession>A0AAV9V106</accession>
<dbReference type="GO" id="GO:0005576">
    <property type="term" value="C:extracellular region"/>
    <property type="evidence" value="ECO:0007669"/>
    <property type="project" value="InterPro"/>
</dbReference>
<name>A0AAV9V106_9PEZI</name>
<dbReference type="Pfam" id="PF00734">
    <property type="entry name" value="CBM_1"/>
    <property type="match status" value="1"/>
</dbReference>
<dbReference type="SUPFAM" id="SSF57180">
    <property type="entry name" value="Cellulose-binding domain"/>
    <property type="match status" value="1"/>
</dbReference>
<keyword evidence="5" id="KW-1185">Reference proteome</keyword>
<dbReference type="GO" id="GO:0005975">
    <property type="term" value="P:carbohydrate metabolic process"/>
    <property type="evidence" value="ECO:0007669"/>
    <property type="project" value="InterPro"/>
</dbReference>
<comment type="caution">
    <text evidence="4">The sequence shown here is derived from an EMBL/GenBank/DDBJ whole genome shotgun (WGS) entry which is preliminary data.</text>
</comment>
<gene>
    <name evidence="4" type="ORF">TWF696_005266</name>
</gene>